<dbReference type="PIRSF" id="PIRSF017082">
    <property type="entry name" value="YflP"/>
    <property type="match status" value="1"/>
</dbReference>
<dbReference type="InterPro" id="IPR042100">
    <property type="entry name" value="Bug_dom1"/>
</dbReference>
<evidence type="ECO:0000256" key="2">
    <source>
        <dbReference type="SAM" id="SignalP"/>
    </source>
</evidence>
<dbReference type="Pfam" id="PF03401">
    <property type="entry name" value="TctC"/>
    <property type="match status" value="1"/>
</dbReference>
<dbReference type="Gene3D" id="3.40.190.150">
    <property type="entry name" value="Bordetella uptake gene, domain 1"/>
    <property type="match status" value="1"/>
</dbReference>
<dbReference type="PANTHER" id="PTHR42928:SF5">
    <property type="entry name" value="BLR1237 PROTEIN"/>
    <property type="match status" value="1"/>
</dbReference>
<accession>A0A446CNU0</accession>
<dbReference type="SUPFAM" id="SSF53850">
    <property type="entry name" value="Periplasmic binding protein-like II"/>
    <property type="match status" value="1"/>
</dbReference>
<reference evidence="3 4" key="1">
    <citation type="submission" date="2018-07" db="EMBL/GenBank/DDBJ databases">
        <authorList>
            <person name="Peeters C."/>
        </authorList>
    </citation>
    <scope>NUCLEOTIDE SEQUENCE [LARGE SCALE GENOMIC DNA]</scope>
    <source>
        <strain evidence="3 4">LMG 30378</strain>
    </source>
</reference>
<protein>
    <recommendedName>
        <fullName evidence="5">Tripartite tricarboxylate transporter family receptor</fullName>
    </recommendedName>
</protein>
<sequence length="325" mass="34661">MYRSIFTLVVSSVMAGAGMAYAGNASAAGYPDKPIKIVIPYSAGGGTDQFMRIVSERASRLFGQPITILNKPGGSTVIGVNAVIGAAPDGYTLLVSTNTSYTLIPYVMSPQPYAPEKSLDYVATLGQTAMVLTANKAMPSDLKTVLDEARKSPGRYTYATYGMGSSTHLAGEVFMNDTGVEFRHIPYKGVEAVTALAGNQVDLMIDGVNAAGTMLDAGKTKALVVLQRQRSQFLPDTPTLAEAGYPQAAENIISYVMAAPKGTPAPIIDKLQRGFAEALRDPAVLEQIKAMRTEAAFKGPEETREFVAGQSAMFKDIVEKKHIKF</sequence>
<name>A0A446CNU0_9BURK</name>
<dbReference type="Proteomes" id="UP000289465">
    <property type="component" value="Unassembled WGS sequence"/>
</dbReference>
<dbReference type="AlphaFoldDB" id="A0A446CNU0"/>
<dbReference type="Gene3D" id="3.40.190.10">
    <property type="entry name" value="Periplasmic binding protein-like II"/>
    <property type="match status" value="1"/>
</dbReference>
<dbReference type="CDD" id="cd07012">
    <property type="entry name" value="PBP2_Bug_TTT"/>
    <property type="match status" value="1"/>
</dbReference>
<evidence type="ECO:0000313" key="4">
    <source>
        <dbReference type="Proteomes" id="UP000289465"/>
    </source>
</evidence>
<proteinExistence type="inferred from homology"/>
<dbReference type="InterPro" id="IPR005064">
    <property type="entry name" value="BUG"/>
</dbReference>
<dbReference type="OrthoDB" id="8678477at2"/>
<evidence type="ECO:0000256" key="1">
    <source>
        <dbReference type="ARBA" id="ARBA00006987"/>
    </source>
</evidence>
<organism evidence="3 4">
    <name type="scientific">Achromobacter veterisilvae</name>
    <dbReference type="NCBI Taxonomy" id="2069367"/>
    <lineage>
        <taxon>Bacteria</taxon>
        <taxon>Pseudomonadati</taxon>
        <taxon>Pseudomonadota</taxon>
        <taxon>Betaproteobacteria</taxon>
        <taxon>Burkholderiales</taxon>
        <taxon>Alcaligenaceae</taxon>
        <taxon>Achromobacter</taxon>
    </lineage>
</organism>
<dbReference type="EMBL" id="UFQC01000018">
    <property type="protein sequence ID" value="SSW69415.1"/>
    <property type="molecule type" value="Genomic_DNA"/>
</dbReference>
<gene>
    <name evidence="3" type="ORF">AVE30378_03494</name>
</gene>
<feature type="signal peptide" evidence="2">
    <location>
        <begin position="1"/>
        <end position="22"/>
    </location>
</feature>
<feature type="chain" id="PRO_5019016647" description="Tripartite tricarboxylate transporter family receptor" evidence="2">
    <location>
        <begin position="23"/>
        <end position="325"/>
    </location>
</feature>
<comment type="similarity">
    <text evidence="1">Belongs to the UPF0065 (bug) family.</text>
</comment>
<evidence type="ECO:0008006" key="5">
    <source>
        <dbReference type="Google" id="ProtNLM"/>
    </source>
</evidence>
<dbReference type="PANTHER" id="PTHR42928">
    <property type="entry name" value="TRICARBOXYLATE-BINDING PROTEIN"/>
    <property type="match status" value="1"/>
</dbReference>
<evidence type="ECO:0000313" key="3">
    <source>
        <dbReference type="EMBL" id="SSW69415.1"/>
    </source>
</evidence>
<keyword evidence="2" id="KW-0732">Signal</keyword>